<dbReference type="EMBL" id="LS974617">
    <property type="protein sequence ID" value="CAG7887798.1"/>
    <property type="molecule type" value="Genomic_DNA"/>
</dbReference>
<proteinExistence type="predicted"/>
<dbReference type="GO" id="GO:0016491">
    <property type="term" value="F:oxidoreductase activity"/>
    <property type="evidence" value="ECO:0007669"/>
    <property type="project" value="UniProtKB-KW"/>
</dbReference>
<evidence type="ECO:0000256" key="2">
    <source>
        <dbReference type="ARBA" id="ARBA00023002"/>
    </source>
</evidence>
<sequence length="243" mass="28363">MRYRPKSIIYTVKCKPTLAFEEDKEERRWNLTETEENDDVLRDRCKWIRRFLLPPLTAKSQYFQTKWRGNERLRLFRVDLQGDGSFDDAIKGYDGVFHIAASMEFDISPNHVNLGTTFLFHKETGFESQSYVQGKVIDPAIKGVRNVLGSCLKSKSVKRVVFTSSISTLTSKDENERWRSITKNFTRLFSVYRVDDDLEERPGLMKPMISSKKLRKLGFQYKYGIEGIIHQQLMLLSILGFLP</sequence>
<accession>A0A8D9LUX8</accession>
<dbReference type="PANTHER" id="PTHR10366">
    <property type="entry name" value="NAD DEPENDENT EPIMERASE/DEHYDRATASE"/>
    <property type="match status" value="1"/>
</dbReference>
<dbReference type="AlphaFoldDB" id="A0A8D9LUX8"/>
<dbReference type="Gene3D" id="3.40.50.720">
    <property type="entry name" value="NAD(P)-binding Rossmann-like Domain"/>
    <property type="match status" value="1"/>
</dbReference>
<dbReference type="PANTHER" id="PTHR10366:SF628">
    <property type="entry name" value="NAD(P)-BINDING ROSSMANN-FOLD SUPERFAMILY PROTEIN"/>
    <property type="match status" value="1"/>
</dbReference>
<organism evidence="3 4">
    <name type="scientific">Brassica campestris</name>
    <name type="common">Field mustard</name>
    <dbReference type="NCBI Taxonomy" id="3711"/>
    <lineage>
        <taxon>Eukaryota</taxon>
        <taxon>Viridiplantae</taxon>
        <taxon>Streptophyta</taxon>
        <taxon>Embryophyta</taxon>
        <taxon>Tracheophyta</taxon>
        <taxon>Spermatophyta</taxon>
        <taxon>Magnoliopsida</taxon>
        <taxon>eudicotyledons</taxon>
        <taxon>Gunneridae</taxon>
        <taxon>Pentapetalae</taxon>
        <taxon>rosids</taxon>
        <taxon>malvids</taxon>
        <taxon>Brassicales</taxon>
        <taxon>Brassicaceae</taxon>
        <taxon>Brassiceae</taxon>
        <taxon>Brassica</taxon>
    </lineage>
</organism>
<dbReference type="InterPro" id="IPR036291">
    <property type="entry name" value="NAD(P)-bd_dom_sf"/>
</dbReference>
<dbReference type="Gramene" id="A01p18740.2_BraZ1">
    <property type="protein sequence ID" value="A01p18740.2_BraZ1.CDS"/>
    <property type="gene ID" value="A01g18740.2_BraZ1"/>
</dbReference>
<evidence type="ECO:0000313" key="4">
    <source>
        <dbReference type="Proteomes" id="UP000694005"/>
    </source>
</evidence>
<protein>
    <recommendedName>
        <fullName evidence="5">3-beta hydroxysteroid dehydrogenase/isomerase domain-containing protein</fullName>
    </recommendedName>
</protein>
<dbReference type="SUPFAM" id="SSF51735">
    <property type="entry name" value="NAD(P)-binding Rossmann-fold domains"/>
    <property type="match status" value="1"/>
</dbReference>
<name>A0A8D9LUX8_BRACM</name>
<keyword evidence="2" id="KW-0560">Oxidoreductase</keyword>
<evidence type="ECO:0000256" key="1">
    <source>
        <dbReference type="ARBA" id="ARBA00022857"/>
    </source>
</evidence>
<gene>
    <name evidence="3" type="ORF">BRAPAZ1V2_A01P18740.2</name>
</gene>
<evidence type="ECO:0000313" key="3">
    <source>
        <dbReference type="EMBL" id="CAG7887798.1"/>
    </source>
</evidence>
<keyword evidence="1" id="KW-0521">NADP</keyword>
<dbReference type="Proteomes" id="UP000694005">
    <property type="component" value="Chromosome A01"/>
</dbReference>
<evidence type="ECO:0008006" key="5">
    <source>
        <dbReference type="Google" id="ProtNLM"/>
    </source>
</evidence>
<reference evidence="3 4" key="1">
    <citation type="submission" date="2021-07" db="EMBL/GenBank/DDBJ databases">
        <authorList>
            <consortium name="Genoscope - CEA"/>
            <person name="William W."/>
        </authorList>
    </citation>
    <scope>NUCLEOTIDE SEQUENCE [LARGE SCALE GENOMIC DNA]</scope>
</reference>
<dbReference type="InterPro" id="IPR050425">
    <property type="entry name" value="NAD(P)_dehydrat-like"/>
</dbReference>